<evidence type="ECO:0000256" key="2">
    <source>
        <dbReference type="ARBA" id="ARBA00009437"/>
    </source>
</evidence>
<dbReference type="CDD" id="cd08474">
    <property type="entry name" value="PBP2_CrgA_like_5"/>
    <property type="match status" value="1"/>
</dbReference>
<dbReference type="InterPro" id="IPR005119">
    <property type="entry name" value="LysR_subst-bd"/>
</dbReference>
<proteinExistence type="inferred from homology"/>
<dbReference type="SUPFAM" id="SSF46785">
    <property type="entry name" value="Winged helix' DNA-binding domain"/>
    <property type="match status" value="1"/>
</dbReference>
<keyword evidence="3" id="KW-0805">Transcription regulation</keyword>
<evidence type="ECO:0000313" key="7">
    <source>
        <dbReference type="EMBL" id="SHG81590.1"/>
    </source>
</evidence>
<evidence type="ECO:0000256" key="5">
    <source>
        <dbReference type="ARBA" id="ARBA00023163"/>
    </source>
</evidence>
<dbReference type="FunFam" id="1.10.10.10:FF:000001">
    <property type="entry name" value="LysR family transcriptional regulator"/>
    <property type="match status" value="1"/>
</dbReference>
<dbReference type="Proteomes" id="UP000190675">
    <property type="component" value="Chromosome I"/>
</dbReference>
<protein>
    <submittedName>
        <fullName evidence="7">Transcriptional regulator, LysR family</fullName>
    </submittedName>
</protein>
<dbReference type="Pfam" id="PF03466">
    <property type="entry name" value="LysR_substrate"/>
    <property type="match status" value="1"/>
</dbReference>
<dbReference type="PRINTS" id="PR00039">
    <property type="entry name" value="HTHLYSR"/>
</dbReference>
<dbReference type="EMBL" id="LT670818">
    <property type="protein sequence ID" value="SHG81590.1"/>
    <property type="molecule type" value="Genomic_DNA"/>
</dbReference>
<dbReference type="GO" id="GO:0003700">
    <property type="term" value="F:DNA-binding transcription factor activity"/>
    <property type="evidence" value="ECO:0007669"/>
    <property type="project" value="InterPro"/>
</dbReference>
<keyword evidence="4" id="KW-0238">DNA-binding</keyword>
<dbReference type="PANTHER" id="PTHR30537">
    <property type="entry name" value="HTH-TYPE TRANSCRIPTIONAL REGULATOR"/>
    <property type="match status" value="1"/>
</dbReference>
<evidence type="ECO:0000256" key="3">
    <source>
        <dbReference type="ARBA" id="ARBA00023015"/>
    </source>
</evidence>
<dbReference type="Gene3D" id="1.10.10.10">
    <property type="entry name" value="Winged helix-like DNA-binding domain superfamily/Winged helix DNA-binding domain"/>
    <property type="match status" value="1"/>
</dbReference>
<dbReference type="InterPro" id="IPR058163">
    <property type="entry name" value="LysR-type_TF_proteobact-type"/>
</dbReference>
<feature type="domain" description="HTH lysR-type" evidence="6">
    <location>
        <begin position="9"/>
        <end position="61"/>
    </location>
</feature>
<dbReference type="InterPro" id="IPR000847">
    <property type="entry name" value="LysR_HTH_N"/>
</dbReference>
<evidence type="ECO:0000313" key="8">
    <source>
        <dbReference type="Proteomes" id="UP000190675"/>
    </source>
</evidence>
<evidence type="ECO:0000256" key="1">
    <source>
        <dbReference type="ARBA" id="ARBA00003502"/>
    </source>
</evidence>
<comment type="function">
    <text evidence="1">NodD regulates the expression of the nodABCFE genes which encode other nodulation proteins. NodD is also a negative regulator of its own expression. Binds flavonoids as inducers.</text>
</comment>
<reference evidence="7 8" key="1">
    <citation type="submission" date="2016-11" db="EMBL/GenBank/DDBJ databases">
        <authorList>
            <person name="Jaros S."/>
            <person name="Januszkiewicz K."/>
            <person name="Wedrychowicz H."/>
        </authorList>
    </citation>
    <scope>NUCLEOTIDE SEQUENCE [LARGE SCALE GENOMIC DNA]</scope>
    <source>
        <strain evidence="7 8">GAS242</strain>
    </source>
</reference>
<name>A0A1M5MW87_9BRAD</name>
<dbReference type="AlphaFoldDB" id="A0A1M5MW87"/>
<dbReference type="OrthoDB" id="9813056at2"/>
<keyword evidence="5" id="KW-0804">Transcription</keyword>
<organism evidence="7 8">
    <name type="scientific">Bradyrhizobium erythrophlei</name>
    <dbReference type="NCBI Taxonomy" id="1437360"/>
    <lineage>
        <taxon>Bacteria</taxon>
        <taxon>Pseudomonadati</taxon>
        <taxon>Pseudomonadota</taxon>
        <taxon>Alphaproteobacteria</taxon>
        <taxon>Hyphomicrobiales</taxon>
        <taxon>Nitrobacteraceae</taxon>
        <taxon>Bradyrhizobium</taxon>
    </lineage>
</organism>
<dbReference type="InterPro" id="IPR036388">
    <property type="entry name" value="WH-like_DNA-bd_sf"/>
</dbReference>
<dbReference type="GO" id="GO:0043565">
    <property type="term" value="F:sequence-specific DNA binding"/>
    <property type="evidence" value="ECO:0007669"/>
    <property type="project" value="TreeGrafter"/>
</dbReference>
<dbReference type="RefSeq" id="WP_079567641.1">
    <property type="nucleotide sequence ID" value="NZ_LT670818.1"/>
</dbReference>
<dbReference type="Pfam" id="PF00126">
    <property type="entry name" value="HTH_1"/>
    <property type="match status" value="1"/>
</dbReference>
<comment type="similarity">
    <text evidence="2">Belongs to the LysR transcriptional regulatory family.</text>
</comment>
<sequence>MRSSGLIELDAVLAVARRRGFRAAATELGMSRSALSHSIAALEAKLGVRLFHRTTRSVSLTEAGEQFVSGVAPALGQIREAMERAGSHRDTPAGTLRINTSAGAARQMEPLVFEYLRRYPDMTVDIVTEGRLVDIVVDGFDAGVRLAELVPQDMIAVPLGPDQRFAVVGSPTYFKQHPKPRTPADLSRHRCIRSRLPSGGSYRWEFERHGEALAIDGEGPLILDEPNLMLAAARAGFGLAYLTEWNVAADLAAGSLVRVLDEWTPPFPGLCLYHPGRQHVPAGLRAMIDLIREKEIP</sequence>
<dbReference type="InterPro" id="IPR036390">
    <property type="entry name" value="WH_DNA-bd_sf"/>
</dbReference>
<dbReference type="PROSITE" id="PS50931">
    <property type="entry name" value="HTH_LYSR"/>
    <property type="match status" value="1"/>
</dbReference>
<evidence type="ECO:0000259" key="6">
    <source>
        <dbReference type="PROSITE" id="PS50931"/>
    </source>
</evidence>
<dbReference type="Gene3D" id="3.40.190.290">
    <property type="match status" value="1"/>
</dbReference>
<dbReference type="GO" id="GO:0006351">
    <property type="term" value="P:DNA-templated transcription"/>
    <property type="evidence" value="ECO:0007669"/>
    <property type="project" value="TreeGrafter"/>
</dbReference>
<dbReference type="PANTHER" id="PTHR30537:SF1">
    <property type="entry name" value="HTH-TYPE TRANSCRIPTIONAL REGULATOR PGRR"/>
    <property type="match status" value="1"/>
</dbReference>
<dbReference type="SUPFAM" id="SSF53850">
    <property type="entry name" value="Periplasmic binding protein-like II"/>
    <property type="match status" value="1"/>
</dbReference>
<gene>
    <name evidence="7" type="ORF">SAMN05444169_4283</name>
</gene>
<accession>A0A1M5MW87</accession>
<evidence type="ECO:0000256" key="4">
    <source>
        <dbReference type="ARBA" id="ARBA00023125"/>
    </source>
</evidence>